<evidence type="ECO:0000313" key="1">
    <source>
        <dbReference type="EMBL" id="REF84694.1"/>
    </source>
</evidence>
<organism evidence="1 2">
    <name type="scientific">Methylovirgula ligni</name>
    <dbReference type="NCBI Taxonomy" id="569860"/>
    <lineage>
        <taxon>Bacteria</taxon>
        <taxon>Pseudomonadati</taxon>
        <taxon>Pseudomonadota</taxon>
        <taxon>Alphaproteobacteria</taxon>
        <taxon>Hyphomicrobiales</taxon>
        <taxon>Beijerinckiaceae</taxon>
        <taxon>Methylovirgula</taxon>
    </lineage>
</organism>
<dbReference type="Gene3D" id="2.30.30.40">
    <property type="entry name" value="SH3 Domains"/>
    <property type="match status" value="1"/>
</dbReference>
<gene>
    <name evidence="1" type="ORF">DES32_2806</name>
</gene>
<dbReference type="EMBL" id="QUMO01000004">
    <property type="protein sequence ID" value="REF84694.1"/>
    <property type="molecule type" value="Genomic_DNA"/>
</dbReference>
<dbReference type="Pfam" id="PF06347">
    <property type="entry name" value="SH3_4"/>
    <property type="match status" value="2"/>
</dbReference>
<name>A0A3D9YQ78_9HYPH</name>
<dbReference type="AlphaFoldDB" id="A0A3D9YQ78"/>
<dbReference type="InterPro" id="IPR010466">
    <property type="entry name" value="DUF1058"/>
</dbReference>
<accession>A0A3D9YQ78</accession>
<proteinExistence type="predicted"/>
<evidence type="ECO:0000313" key="2">
    <source>
        <dbReference type="Proteomes" id="UP000256900"/>
    </source>
</evidence>
<dbReference type="Proteomes" id="UP000256900">
    <property type="component" value="Unassembled WGS sequence"/>
</dbReference>
<protein>
    <submittedName>
        <fullName evidence="1">SH3-like domain-containing protein</fullName>
    </submittedName>
</protein>
<dbReference type="RefSeq" id="WP_245441061.1">
    <property type="nucleotide sequence ID" value="NZ_CP025086.1"/>
</dbReference>
<reference evidence="1 2" key="1">
    <citation type="submission" date="2018-08" db="EMBL/GenBank/DDBJ databases">
        <title>Genomic Encyclopedia of Type Strains, Phase IV (KMG-IV): sequencing the most valuable type-strain genomes for metagenomic binning, comparative biology and taxonomic classification.</title>
        <authorList>
            <person name="Goeker M."/>
        </authorList>
    </citation>
    <scope>NUCLEOTIDE SEQUENCE [LARGE SCALE GENOMIC DNA]</scope>
    <source>
        <strain evidence="1 2">BW863</strain>
    </source>
</reference>
<keyword evidence="2" id="KW-1185">Reference proteome</keyword>
<comment type="caution">
    <text evidence="1">The sequence shown here is derived from an EMBL/GenBank/DDBJ whole genome shotgun (WGS) entry which is preliminary data.</text>
</comment>
<sequence length="193" mass="21246">MNRLDMDRRLLLLRGILRGILILGLGLATCVASLPGRAAETADANGQTVGSVSGLPVPRFVSLKADRVNLREGPSKDHRTTWIYQRAGLPVEITAEFGMWRKVRDSDGTEGWVLHNLLSGRRTAIVAPWKKDTIFTIYSRPADNAAPLARLQPGVIGAIKTCDGGWCEIYGDGFDGYIRQDVLWGVYPNEKID</sequence>